<evidence type="ECO:0008006" key="3">
    <source>
        <dbReference type="Google" id="ProtNLM"/>
    </source>
</evidence>
<evidence type="ECO:0000313" key="1">
    <source>
        <dbReference type="EMBL" id="SDP54234.1"/>
    </source>
</evidence>
<keyword evidence="2" id="KW-1185">Reference proteome</keyword>
<accession>A0A1H0TJR3</accession>
<dbReference type="STRING" id="930152.SAMN05216565_103572"/>
<dbReference type="RefSeq" id="WP_090852790.1">
    <property type="nucleotide sequence ID" value="NZ_FNJU01000003.1"/>
</dbReference>
<reference evidence="2" key="1">
    <citation type="submission" date="2016-10" db="EMBL/GenBank/DDBJ databases">
        <authorList>
            <person name="Varghese N."/>
            <person name="Submissions S."/>
        </authorList>
    </citation>
    <scope>NUCLEOTIDE SEQUENCE [LARGE SCALE GENOMIC DNA]</scope>
    <source>
        <strain evidence="2">IBRC-M10078</strain>
    </source>
</reference>
<dbReference type="InterPro" id="IPR019658">
    <property type="entry name" value="DUF2515"/>
</dbReference>
<protein>
    <recommendedName>
        <fullName evidence="3">DUF2515 domain-containing protein</fullName>
    </recommendedName>
</protein>
<proteinExistence type="predicted"/>
<name>A0A1H0TJR3_9BACI</name>
<evidence type="ECO:0000313" key="2">
    <source>
        <dbReference type="Proteomes" id="UP000199159"/>
    </source>
</evidence>
<dbReference type="OrthoDB" id="2690514at2"/>
<dbReference type="AlphaFoldDB" id="A0A1H0TJR3"/>
<dbReference type="Proteomes" id="UP000199159">
    <property type="component" value="Unassembled WGS sequence"/>
</dbReference>
<dbReference type="Pfam" id="PF10720">
    <property type="entry name" value="DUF2515"/>
    <property type="match status" value="1"/>
</dbReference>
<dbReference type="EMBL" id="FNJU01000003">
    <property type="protein sequence ID" value="SDP54234.1"/>
    <property type="molecule type" value="Genomic_DNA"/>
</dbReference>
<gene>
    <name evidence="1" type="ORF">SAMN05216565_103572</name>
</gene>
<organism evidence="1 2">
    <name type="scientific">Litchfieldia salsa</name>
    <dbReference type="NCBI Taxonomy" id="930152"/>
    <lineage>
        <taxon>Bacteria</taxon>
        <taxon>Bacillati</taxon>
        <taxon>Bacillota</taxon>
        <taxon>Bacilli</taxon>
        <taxon>Bacillales</taxon>
        <taxon>Bacillaceae</taxon>
        <taxon>Litchfieldia</taxon>
    </lineage>
</organism>
<sequence length="350" mass="42403">MADRLLRKSISEIDYRRKKTKCYSSYDIELIKYITEETEKNNLDNISRTKAYERYFTHNQEIPWSFLASMVSRNAGWNMADLEGVWFPQSLTREYRELLFLTYERANWLIFSDAYPQLLLYEYSKKNGKSYFHLASAFNISRFIEAEWELFLTYLDVKRLMTSQIINEQNVIQLPVIEHPFYKKNVFRSMVFKLQDWFHFSAVLFPVCSGRIYGYSVHEFRNLSNRIELGTKLSQLLFDQRYFPLFYQFSKNTEHTGSRIDYEKYLNPTKRRDTPFLRTTFPIINHHKREMKDWYSFSSVKSKWYNHSLDFGKSQIDLTEWYQQKQQQLHLGITFEHLIKAKIEKELPKM</sequence>